<keyword evidence="3" id="KW-1185">Reference proteome</keyword>
<comment type="caution">
    <text evidence="2">The sequence shown here is derived from an EMBL/GenBank/DDBJ whole genome shotgun (WGS) entry which is preliminary data.</text>
</comment>
<dbReference type="EMBL" id="VHJK01000001">
    <property type="protein sequence ID" value="TRD11787.1"/>
    <property type="molecule type" value="Genomic_DNA"/>
</dbReference>
<evidence type="ECO:0000256" key="1">
    <source>
        <dbReference type="SAM" id="Phobius"/>
    </source>
</evidence>
<evidence type="ECO:0000313" key="3">
    <source>
        <dbReference type="Proteomes" id="UP000316343"/>
    </source>
</evidence>
<dbReference type="OrthoDB" id="7391238at2"/>
<feature type="transmembrane region" description="Helical" evidence="1">
    <location>
        <begin position="35"/>
        <end position="54"/>
    </location>
</feature>
<feature type="transmembrane region" description="Helical" evidence="1">
    <location>
        <begin position="66"/>
        <end position="83"/>
    </location>
</feature>
<reference evidence="2 3" key="1">
    <citation type="submission" date="2019-06" db="EMBL/GenBank/DDBJ databases">
        <title>Erythrobacter insulae sp. nov., isolated from a tidal flat.</title>
        <authorList>
            <person name="Yoon J.-H."/>
        </authorList>
    </citation>
    <scope>NUCLEOTIDE SEQUENCE [LARGE SCALE GENOMIC DNA]</scope>
    <source>
        <strain evidence="2 3">JBTF-M21</strain>
    </source>
</reference>
<sequence length="174" mass="19299">MFETVLEYRVEFQRLASILLMLAALKWGSAPERAVTLVFAVLFTLPLSAFEFWAEGPLIFSGSGSIYIALDLVALALFLAIALNANRTYTLWIAGFQIVPLASHLVRGVVDAVSPLAYAVLAIGPSYFQLILMGGGLLFHIRRKKRYGEYRAWRVQSFAPFNSKTKPAGLRSQL</sequence>
<keyword evidence="1" id="KW-0812">Transmembrane</keyword>
<feature type="transmembrane region" description="Helical" evidence="1">
    <location>
        <begin position="90"/>
        <end position="110"/>
    </location>
</feature>
<organism evidence="2 3">
    <name type="scientific">Erythrobacter insulae</name>
    <dbReference type="NCBI Taxonomy" id="2584124"/>
    <lineage>
        <taxon>Bacteria</taxon>
        <taxon>Pseudomonadati</taxon>
        <taxon>Pseudomonadota</taxon>
        <taxon>Alphaproteobacteria</taxon>
        <taxon>Sphingomonadales</taxon>
        <taxon>Erythrobacteraceae</taxon>
        <taxon>Erythrobacter/Porphyrobacter group</taxon>
        <taxon>Erythrobacter</taxon>
    </lineage>
</organism>
<keyword evidence="1" id="KW-0472">Membrane</keyword>
<proteinExistence type="predicted"/>
<keyword evidence="1" id="KW-1133">Transmembrane helix</keyword>
<evidence type="ECO:0000313" key="2">
    <source>
        <dbReference type="EMBL" id="TRD11787.1"/>
    </source>
</evidence>
<dbReference type="AlphaFoldDB" id="A0A547PCB2"/>
<name>A0A547PCB2_9SPHN</name>
<feature type="transmembrane region" description="Helical" evidence="1">
    <location>
        <begin position="116"/>
        <end position="141"/>
    </location>
</feature>
<protein>
    <submittedName>
        <fullName evidence="2">Uncharacterized protein</fullName>
    </submittedName>
</protein>
<dbReference type="RefSeq" id="WP_142788060.1">
    <property type="nucleotide sequence ID" value="NZ_VHJK01000001.1"/>
</dbReference>
<dbReference type="Proteomes" id="UP000316343">
    <property type="component" value="Unassembled WGS sequence"/>
</dbReference>
<accession>A0A547PCB2</accession>
<gene>
    <name evidence="2" type="ORF">FGU71_07890</name>
</gene>